<dbReference type="EMBL" id="CP036422">
    <property type="protein sequence ID" value="QFU74472.1"/>
    <property type="molecule type" value="Genomic_DNA"/>
</dbReference>
<accession>A0A5P9NFC6</accession>
<dbReference type="KEGG" id="halc:EY643_01710"/>
<feature type="domain" description="Methyltransferase FkbM" evidence="1">
    <location>
        <begin position="58"/>
        <end position="214"/>
    </location>
</feature>
<dbReference type="SUPFAM" id="SSF53335">
    <property type="entry name" value="S-adenosyl-L-methionine-dependent methyltransferases"/>
    <property type="match status" value="1"/>
</dbReference>
<evidence type="ECO:0000313" key="3">
    <source>
        <dbReference type="Proteomes" id="UP000326287"/>
    </source>
</evidence>
<protein>
    <submittedName>
        <fullName evidence="2">FkbM family methyltransferase</fullName>
    </submittedName>
</protein>
<dbReference type="InterPro" id="IPR053188">
    <property type="entry name" value="FkbM_Methyltransferase"/>
</dbReference>
<dbReference type="Gene3D" id="3.40.50.150">
    <property type="entry name" value="Vaccinia Virus protein VP39"/>
    <property type="match status" value="1"/>
</dbReference>
<dbReference type="RefSeq" id="WP_152660584.1">
    <property type="nucleotide sequence ID" value="NZ_CP036422.1"/>
</dbReference>
<evidence type="ECO:0000313" key="2">
    <source>
        <dbReference type="EMBL" id="QFU74472.1"/>
    </source>
</evidence>
<dbReference type="AlphaFoldDB" id="A0A5P9NFC6"/>
<organism evidence="2 3">
    <name type="scientific">Halioglobus maricola</name>
    <dbReference type="NCBI Taxonomy" id="2601894"/>
    <lineage>
        <taxon>Bacteria</taxon>
        <taxon>Pseudomonadati</taxon>
        <taxon>Pseudomonadota</taxon>
        <taxon>Gammaproteobacteria</taxon>
        <taxon>Cellvibrionales</taxon>
        <taxon>Halieaceae</taxon>
        <taxon>Halioglobus</taxon>
    </lineage>
</organism>
<keyword evidence="2" id="KW-0489">Methyltransferase</keyword>
<keyword evidence="3" id="KW-1185">Reference proteome</keyword>
<gene>
    <name evidence="2" type="ORF">EY643_01710</name>
</gene>
<dbReference type="NCBIfam" id="TIGR01444">
    <property type="entry name" value="fkbM_fam"/>
    <property type="match status" value="1"/>
</dbReference>
<sequence length="244" mass="27277">MSVKFVRRMRRKWRSAAGALAGKPMPAGRFGITLDPNDGFCKPDFFGSLELEVDCVIDVGVQRGTDWLYKSFPKAKFLLVDPHPGGEEMLHSPPESYKFIEVGLSGSPGKAVLDLRGPRSSLNEWSAKAPHQSAGKHEVSLITLDQLIEAEAPTDKIGLKIDTEGHECQVISGLDNYRENIQFLVCESSIRKRFQESYRFSELIALLSSKGFELYNFVSPQIARPTHYDCIFLPTDHELFSIGV</sequence>
<name>A0A5P9NFC6_9GAMM</name>
<evidence type="ECO:0000259" key="1">
    <source>
        <dbReference type="Pfam" id="PF05050"/>
    </source>
</evidence>
<dbReference type="Pfam" id="PF05050">
    <property type="entry name" value="Methyltransf_21"/>
    <property type="match status" value="1"/>
</dbReference>
<dbReference type="InterPro" id="IPR029063">
    <property type="entry name" value="SAM-dependent_MTases_sf"/>
</dbReference>
<dbReference type="PANTHER" id="PTHR36973">
    <property type="entry name" value="SLL1456 PROTEIN-RELATED"/>
    <property type="match status" value="1"/>
</dbReference>
<dbReference type="InterPro" id="IPR006342">
    <property type="entry name" value="FkbM_mtfrase"/>
</dbReference>
<dbReference type="GO" id="GO:0032259">
    <property type="term" value="P:methylation"/>
    <property type="evidence" value="ECO:0007669"/>
    <property type="project" value="UniProtKB-KW"/>
</dbReference>
<dbReference type="OrthoDB" id="4104638at2"/>
<dbReference type="Proteomes" id="UP000326287">
    <property type="component" value="Chromosome"/>
</dbReference>
<reference evidence="2 3" key="1">
    <citation type="submission" date="2019-02" db="EMBL/GenBank/DDBJ databases">
        <authorList>
            <person name="Li S.-H."/>
        </authorList>
    </citation>
    <scope>NUCLEOTIDE SEQUENCE [LARGE SCALE GENOMIC DNA]</scope>
    <source>
        <strain evidence="2 3">IMCC14385</strain>
    </source>
</reference>
<dbReference type="PANTHER" id="PTHR36973:SF4">
    <property type="entry name" value="NODULATION PROTEIN"/>
    <property type="match status" value="1"/>
</dbReference>
<keyword evidence="2" id="KW-0808">Transferase</keyword>
<proteinExistence type="predicted"/>
<dbReference type="GO" id="GO:0008171">
    <property type="term" value="F:O-methyltransferase activity"/>
    <property type="evidence" value="ECO:0007669"/>
    <property type="project" value="TreeGrafter"/>
</dbReference>